<reference evidence="1 2" key="1">
    <citation type="journal article" date="2018" name="Nat. Genet.">
        <title>The Rosa genome provides new insights in the design of modern roses.</title>
        <authorList>
            <person name="Bendahmane M."/>
        </authorList>
    </citation>
    <scope>NUCLEOTIDE SEQUENCE [LARGE SCALE GENOMIC DNA]</scope>
    <source>
        <strain evidence="2">cv. Old Blush</strain>
    </source>
</reference>
<evidence type="ECO:0000313" key="1">
    <source>
        <dbReference type="EMBL" id="PRQ55684.1"/>
    </source>
</evidence>
<dbReference type="AlphaFoldDB" id="A0A2P6SAI5"/>
<proteinExistence type="predicted"/>
<name>A0A2P6SAI5_ROSCH</name>
<organism evidence="1 2">
    <name type="scientific">Rosa chinensis</name>
    <name type="common">China rose</name>
    <dbReference type="NCBI Taxonomy" id="74649"/>
    <lineage>
        <taxon>Eukaryota</taxon>
        <taxon>Viridiplantae</taxon>
        <taxon>Streptophyta</taxon>
        <taxon>Embryophyta</taxon>
        <taxon>Tracheophyta</taxon>
        <taxon>Spermatophyta</taxon>
        <taxon>Magnoliopsida</taxon>
        <taxon>eudicotyledons</taxon>
        <taxon>Gunneridae</taxon>
        <taxon>Pentapetalae</taxon>
        <taxon>rosids</taxon>
        <taxon>fabids</taxon>
        <taxon>Rosales</taxon>
        <taxon>Rosaceae</taxon>
        <taxon>Rosoideae</taxon>
        <taxon>Rosoideae incertae sedis</taxon>
        <taxon>Rosa</taxon>
    </lineage>
</organism>
<gene>
    <name evidence="1" type="ORF">RchiOBHm_Chr1g0327311</name>
</gene>
<sequence>MECPIRFELNLYFDFIVSPGQRVVNPRSIQAFKVAALPIALLFWVRNGFSLSLVVVQKFWIFRHVFIPMDFCCFNFGFFSHSEQLVIIIQSHPRYLYIIYLIRCNCYYWFAL</sequence>
<dbReference type="Proteomes" id="UP000238479">
    <property type="component" value="Chromosome 1"/>
</dbReference>
<evidence type="ECO:0000313" key="2">
    <source>
        <dbReference type="Proteomes" id="UP000238479"/>
    </source>
</evidence>
<dbReference type="EMBL" id="PDCK01000039">
    <property type="protein sequence ID" value="PRQ55684.1"/>
    <property type="molecule type" value="Genomic_DNA"/>
</dbReference>
<keyword evidence="2" id="KW-1185">Reference proteome</keyword>
<protein>
    <submittedName>
        <fullName evidence="1">Uncharacterized protein</fullName>
    </submittedName>
</protein>
<comment type="caution">
    <text evidence="1">The sequence shown here is derived from an EMBL/GenBank/DDBJ whole genome shotgun (WGS) entry which is preliminary data.</text>
</comment>
<dbReference type="Gramene" id="PRQ55684">
    <property type="protein sequence ID" value="PRQ55684"/>
    <property type="gene ID" value="RchiOBHm_Chr1g0327311"/>
</dbReference>
<accession>A0A2P6SAI5</accession>